<evidence type="ECO:0000313" key="2">
    <source>
        <dbReference type="EMBL" id="CAG6625782.1"/>
    </source>
</evidence>
<protein>
    <recommendedName>
        <fullName evidence="3">Transposase</fullName>
    </recommendedName>
</protein>
<sequence length="117" mass="13531">MTIFYFSSALDCLTCFFISSSPFLLKNYISFLLFLCPKYRGHYSELTIAQITSKYGVHATQISNWKKQGLELLVQGFKSKTQSADPNEQELIKNLYEQIGQLSVESDWLKKICIIWT</sequence>
<organism evidence="2">
    <name type="scientific">Cacopsylla melanoneura</name>
    <dbReference type="NCBI Taxonomy" id="428564"/>
    <lineage>
        <taxon>Eukaryota</taxon>
        <taxon>Metazoa</taxon>
        <taxon>Ecdysozoa</taxon>
        <taxon>Arthropoda</taxon>
        <taxon>Hexapoda</taxon>
        <taxon>Insecta</taxon>
        <taxon>Pterygota</taxon>
        <taxon>Neoptera</taxon>
        <taxon>Paraneoptera</taxon>
        <taxon>Hemiptera</taxon>
        <taxon>Sternorrhyncha</taxon>
        <taxon>Psylloidea</taxon>
        <taxon>Psyllidae</taxon>
        <taxon>Psyllinae</taxon>
        <taxon>Cacopsylla</taxon>
    </lineage>
</organism>
<reference evidence="2" key="1">
    <citation type="submission" date="2021-05" db="EMBL/GenBank/DDBJ databases">
        <authorList>
            <person name="Alioto T."/>
            <person name="Alioto T."/>
            <person name="Gomez Garrido J."/>
        </authorList>
    </citation>
    <scope>NUCLEOTIDE SEQUENCE</scope>
</reference>
<dbReference type="EMBL" id="HBUF01060875">
    <property type="protein sequence ID" value="CAG6625782.1"/>
    <property type="molecule type" value="Transcribed_RNA"/>
</dbReference>
<proteinExistence type="predicted"/>
<evidence type="ECO:0000256" key="1">
    <source>
        <dbReference type="ARBA" id="ARBA00004123"/>
    </source>
</evidence>
<dbReference type="EMBL" id="HBUF01060874">
    <property type="protein sequence ID" value="CAG6625774.1"/>
    <property type="molecule type" value="Transcribed_RNA"/>
</dbReference>
<accession>A0A8D8Q675</accession>
<comment type="subcellular location">
    <subcellularLocation>
        <location evidence="1">Nucleus</location>
    </subcellularLocation>
</comment>
<dbReference type="AlphaFoldDB" id="A0A8D8Q675"/>
<dbReference type="InterPro" id="IPR009057">
    <property type="entry name" value="Homeodomain-like_sf"/>
</dbReference>
<dbReference type="EMBL" id="HBUF01060876">
    <property type="protein sequence ID" value="CAG6625790.1"/>
    <property type="molecule type" value="Transcribed_RNA"/>
</dbReference>
<evidence type="ECO:0008006" key="3">
    <source>
        <dbReference type="Google" id="ProtNLM"/>
    </source>
</evidence>
<dbReference type="SUPFAM" id="SSF46689">
    <property type="entry name" value="Homeodomain-like"/>
    <property type="match status" value="1"/>
</dbReference>
<name>A0A8D8Q675_9HEMI</name>
<dbReference type="GO" id="GO:0005634">
    <property type="term" value="C:nucleus"/>
    <property type="evidence" value="ECO:0007669"/>
    <property type="project" value="UniProtKB-SubCell"/>
</dbReference>